<dbReference type="Pfam" id="PF00582">
    <property type="entry name" value="Usp"/>
    <property type="match status" value="1"/>
</dbReference>
<dbReference type="SUPFAM" id="SSF52402">
    <property type="entry name" value="Adenine nucleotide alpha hydrolases-like"/>
    <property type="match status" value="1"/>
</dbReference>
<dbReference type="EMBL" id="PTIU01000023">
    <property type="protein sequence ID" value="PPK53849.1"/>
    <property type="molecule type" value="Genomic_DNA"/>
</dbReference>
<dbReference type="Gene3D" id="3.40.50.12370">
    <property type="match status" value="1"/>
</dbReference>
<evidence type="ECO:0000313" key="3">
    <source>
        <dbReference type="EMBL" id="PPK53849.1"/>
    </source>
</evidence>
<reference evidence="3 4" key="2">
    <citation type="submission" date="2018-02" db="EMBL/GenBank/DDBJ databases">
        <title>Subsurface microbial communities from deep shales in Ohio and West Virginia, USA.</title>
        <authorList>
            <person name="Wrighton K."/>
        </authorList>
    </citation>
    <scope>NUCLEOTIDE SEQUENCE [LARGE SCALE GENOMIC DNA]</scope>
    <source>
        <strain evidence="3 4">UTICA-S1B9</strain>
    </source>
</reference>
<dbReference type="Proteomes" id="UP000239446">
    <property type="component" value="Unassembled WGS sequence"/>
</dbReference>
<dbReference type="AlphaFoldDB" id="A0A2S6G4C2"/>
<protein>
    <submittedName>
        <fullName evidence="3">Universal stress protein family protein</fullName>
    </submittedName>
</protein>
<gene>
    <name evidence="3" type="ORF">B0H24_102326</name>
    <name evidence="2" type="ORF">BY455_12326</name>
</gene>
<dbReference type="InterPro" id="IPR006016">
    <property type="entry name" value="UspA"/>
</dbReference>
<feature type="domain" description="UspA" evidence="1">
    <location>
        <begin position="18"/>
        <end position="160"/>
    </location>
</feature>
<organism evidence="3 4">
    <name type="scientific">Marinobacter persicus</name>
    <dbReference type="NCBI Taxonomy" id="930118"/>
    <lineage>
        <taxon>Bacteria</taxon>
        <taxon>Pseudomonadati</taxon>
        <taxon>Pseudomonadota</taxon>
        <taxon>Gammaproteobacteria</taxon>
        <taxon>Pseudomonadales</taxon>
        <taxon>Marinobacteraceae</taxon>
        <taxon>Marinobacter</taxon>
    </lineage>
</organism>
<reference evidence="2 5" key="1">
    <citation type="submission" date="2018-02" db="EMBL/GenBank/DDBJ databases">
        <title>Deep subsurface shale carbon reservoir microbial communities from Ohio and West Virginia, USA.</title>
        <authorList>
            <person name="Wrighton K."/>
        </authorList>
    </citation>
    <scope>NUCLEOTIDE SEQUENCE [LARGE SCALE GENOMIC DNA]</scope>
    <source>
        <strain evidence="2 5">UTICA-S1B6</strain>
    </source>
</reference>
<proteinExistence type="predicted"/>
<dbReference type="CDD" id="cd00293">
    <property type="entry name" value="USP-like"/>
    <property type="match status" value="1"/>
</dbReference>
<evidence type="ECO:0000313" key="4">
    <source>
        <dbReference type="Proteomes" id="UP000239446"/>
    </source>
</evidence>
<evidence type="ECO:0000313" key="5">
    <source>
        <dbReference type="Proteomes" id="UP000239648"/>
    </source>
</evidence>
<sequence>MMTELPSGDSGQPAAKGRILVLLDGSRVGYVVLDVAAAIAARTGAELQGVFVEEQNLLRSAGYGFAREVGSVSGVSRPLDVTALEQRMQRLAEQSRRALAGAAGHYGGRYQLSIARGSVVEEVLALAEPEDLLVLGRARWSTIPAGWLGSTARALLHRSPGRLLLWSHQQPPNHGRVVVFLNEHEGANQRAIAAAAEAAAYSRQPVTLLLSGEAGVAPDALATLKRNLGVPEPDVRVVPLPSSDPATVARVLRQEKASQLVLSRDCSLFREPGAENLLAALHLPLTITP</sequence>
<dbReference type="Proteomes" id="UP000239648">
    <property type="component" value="Unassembled WGS sequence"/>
</dbReference>
<comment type="caution">
    <text evidence="3">The sequence shown here is derived from an EMBL/GenBank/DDBJ whole genome shotgun (WGS) entry which is preliminary data.</text>
</comment>
<accession>A0A2S6G4C2</accession>
<evidence type="ECO:0000259" key="1">
    <source>
        <dbReference type="Pfam" id="PF00582"/>
    </source>
</evidence>
<dbReference type="RefSeq" id="WP_258075651.1">
    <property type="nucleotide sequence ID" value="NZ_PTIT01000023.1"/>
</dbReference>
<keyword evidence="5" id="KW-1185">Reference proteome</keyword>
<evidence type="ECO:0000313" key="2">
    <source>
        <dbReference type="EMBL" id="PPK50574.1"/>
    </source>
</evidence>
<dbReference type="EMBL" id="PTIT01000023">
    <property type="protein sequence ID" value="PPK50574.1"/>
    <property type="molecule type" value="Genomic_DNA"/>
</dbReference>
<name>A0A2S6G4C2_9GAMM</name>